<feature type="transmembrane region" description="Helical" evidence="5">
    <location>
        <begin position="90"/>
        <end position="112"/>
    </location>
</feature>
<evidence type="ECO:0000256" key="4">
    <source>
        <dbReference type="SAM" id="MobiDB-lite"/>
    </source>
</evidence>
<organism evidence="7 8">
    <name type="scientific">Paraburkholderia kururiensis</name>
    <dbReference type="NCBI Taxonomy" id="984307"/>
    <lineage>
        <taxon>Bacteria</taxon>
        <taxon>Pseudomonadati</taxon>
        <taxon>Pseudomonadota</taxon>
        <taxon>Betaproteobacteria</taxon>
        <taxon>Burkholderiales</taxon>
        <taxon>Burkholderiaceae</taxon>
        <taxon>Paraburkholderia</taxon>
    </lineage>
</organism>
<keyword evidence="5" id="KW-0472">Membrane</keyword>
<comment type="similarity">
    <text evidence="1">Belongs to the glycosyltransferase 2 family.</text>
</comment>
<dbReference type="EMBL" id="CP139965">
    <property type="protein sequence ID" value="WQD79288.1"/>
    <property type="molecule type" value="Genomic_DNA"/>
</dbReference>
<keyword evidence="5" id="KW-1133">Transmembrane helix</keyword>
<dbReference type="Pfam" id="PF13632">
    <property type="entry name" value="Glyco_trans_2_3"/>
    <property type="match status" value="1"/>
</dbReference>
<feature type="transmembrane region" description="Helical" evidence="5">
    <location>
        <begin position="439"/>
        <end position="457"/>
    </location>
</feature>
<dbReference type="EC" id="2.4.-.-" evidence="7"/>
<feature type="compositionally biased region" description="Basic and acidic residues" evidence="4">
    <location>
        <begin position="9"/>
        <end position="25"/>
    </location>
</feature>
<feature type="transmembrane region" description="Helical" evidence="5">
    <location>
        <begin position="463"/>
        <end position="489"/>
    </location>
</feature>
<evidence type="ECO:0000256" key="1">
    <source>
        <dbReference type="ARBA" id="ARBA00006739"/>
    </source>
</evidence>
<dbReference type="Proteomes" id="UP001325479">
    <property type="component" value="Chromosome"/>
</dbReference>
<feature type="region of interest" description="Disordered" evidence="4">
    <location>
        <begin position="1"/>
        <end position="70"/>
    </location>
</feature>
<gene>
    <name evidence="7" type="ORF">U0042_06180</name>
</gene>
<dbReference type="CDD" id="cd06423">
    <property type="entry name" value="CESA_like"/>
    <property type="match status" value="1"/>
</dbReference>
<dbReference type="InterPro" id="IPR029044">
    <property type="entry name" value="Nucleotide-diphossugar_trans"/>
</dbReference>
<evidence type="ECO:0000259" key="6">
    <source>
        <dbReference type="Pfam" id="PF13632"/>
    </source>
</evidence>
<feature type="domain" description="Glycosyltransferase 2-like" evidence="6">
    <location>
        <begin position="258"/>
        <end position="456"/>
    </location>
</feature>
<feature type="transmembrane region" description="Helical" evidence="5">
    <location>
        <begin position="118"/>
        <end position="138"/>
    </location>
</feature>
<dbReference type="InterPro" id="IPR001173">
    <property type="entry name" value="Glyco_trans_2-like"/>
</dbReference>
<evidence type="ECO:0000313" key="7">
    <source>
        <dbReference type="EMBL" id="WQD79288.1"/>
    </source>
</evidence>
<evidence type="ECO:0000256" key="3">
    <source>
        <dbReference type="ARBA" id="ARBA00022679"/>
    </source>
</evidence>
<sequence length="551" mass="60371">MSSVPDLAALERREHERDVSCDLNRDLNGAPRRAPRRNAKGHSASPAADLHARSPRCASSANQPARPAPHTLSDAFAQASSRVTPRGTPLVSVLIHGGVLAVWVVLFARAFFLHNVVAWSVGIAYVVYDTLLLAFVAFKTLPLMKSPSSQERGTAAQAAQPTLGVIVAAWNEASVLPVTLKALLEQDAPPAQIVIADDGSTDGTAALLAGRYGLVPPPEGQISAPSVLFPTLRWLRLPHAGKAHALNVAIASVDTDTVLTVDADTRLAGTACAAMRDAFAREPELVAATGIITPMCARTLTGRFFQWFQTYEYIRNFISRFAWMRADSLLLVSGAFACFRREALVAVGGFDTQCLVEDYELIHRLRRYAVEHGKTWRVRVIGTAHAQTDAPGSLAAFLRQRRRWFAGFLQTQYWNRDMAGNRRYGALGLLMMPVKAIDTLQPIYGLTAFVLLLMFIYTGRIGIALSVSAVIVAKIVVDLAFHVWSVHLYRRWTGERRSSHFALAVLAALAEPFSFQLLRHTGAALGWLHLLTARKSWGVQERTGLVDEARR</sequence>
<keyword evidence="8" id="KW-1185">Reference proteome</keyword>
<dbReference type="Gene3D" id="3.90.550.10">
    <property type="entry name" value="Spore Coat Polysaccharide Biosynthesis Protein SpsA, Chain A"/>
    <property type="match status" value="1"/>
</dbReference>
<dbReference type="PANTHER" id="PTHR43630:SF1">
    <property type="entry name" value="POLY-BETA-1,6-N-ACETYL-D-GLUCOSAMINE SYNTHASE"/>
    <property type="match status" value="1"/>
</dbReference>
<keyword evidence="5" id="KW-0812">Transmembrane</keyword>
<dbReference type="GO" id="GO:0016757">
    <property type="term" value="F:glycosyltransferase activity"/>
    <property type="evidence" value="ECO:0007669"/>
    <property type="project" value="UniProtKB-KW"/>
</dbReference>
<evidence type="ECO:0000313" key="8">
    <source>
        <dbReference type="Proteomes" id="UP001325479"/>
    </source>
</evidence>
<evidence type="ECO:0000256" key="2">
    <source>
        <dbReference type="ARBA" id="ARBA00022676"/>
    </source>
</evidence>
<keyword evidence="2 7" id="KW-0328">Glycosyltransferase</keyword>
<dbReference type="RefSeq" id="WP_232833426.1">
    <property type="nucleotide sequence ID" value="NZ_CP139965.1"/>
</dbReference>
<accession>A0ABZ0WPK4</accession>
<protein>
    <submittedName>
        <fullName evidence="7">Glycosyltransferase</fullName>
        <ecNumber evidence="7">2.4.-.-</ecNumber>
    </submittedName>
</protein>
<keyword evidence="3 7" id="KW-0808">Transferase</keyword>
<dbReference type="SUPFAM" id="SSF53448">
    <property type="entry name" value="Nucleotide-diphospho-sugar transferases"/>
    <property type="match status" value="1"/>
</dbReference>
<name>A0ABZ0WPK4_9BURK</name>
<reference evidence="7 8" key="1">
    <citation type="submission" date="2023-12" db="EMBL/GenBank/DDBJ databases">
        <title>Genome sequencing and assembly of bacterial species from a model synthetic community.</title>
        <authorList>
            <person name="Hogle S.L."/>
        </authorList>
    </citation>
    <scope>NUCLEOTIDE SEQUENCE [LARGE SCALE GENOMIC DNA]</scope>
    <source>
        <strain evidence="7 8">HAMBI 2494</strain>
    </source>
</reference>
<proteinExistence type="inferred from homology"/>
<dbReference type="PANTHER" id="PTHR43630">
    <property type="entry name" value="POLY-BETA-1,6-N-ACETYL-D-GLUCOSAMINE SYNTHASE"/>
    <property type="match status" value="1"/>
</dbReference>
<evidence type="ECO:0000256" key="5">
    <source>
        <dbReference type="SAM" id="Phobius"/>
    </source>
</evidence>